<proteinExistence type="predicted"/>
<dbReference type="Proteomes" id="UP000050761">
    <property type="component" value="Unassembled WGS sequence"/>
</dbReference>
<sequence>MDSLLLLCCAGPYLLYWSGMFMHKRACVCSRLHRLYPARSCYSADWGGYPQSFARMTQLDTQESCISVNNSNKGTCCPGSHICSDRKDGYGEAVKISGPNQAAQIEKD</sequence>
<evidence type="ECO:0000313" key="3">
    <source>
        <dbReference type="WBParaSite" id="HPBE_0002453101-mRNA-1"/>
    </source>
</evidence>
<keyword evidence="2" id="KW-1185">Reference proteome</keyword>
<reference evidence="3" key="2">
    <citation type="submission" date="2019-09" db="UniProtKB">
        <authorList>
            <consortium name="WormBaseParasite"/>
        </authorList>
    </citation>
    <scope>IDENTIFICATION</scope>
</reference>
<evidence type="ECO:0000313" key="2">
    <source>
        <dbReference type="Proteomes" id="UP000050761"/>
    </source>
</evidence>
<protein>
    <submittedName>
        <fullName evidence="3">Secreted protein</fullName>
    </submittedName>
</protein>
<gene>
    <name evidence="1" type="ORF">HPBE_LOCUS24530</name>
</gene>
<name>A0A183GPB1_HELPZ</name>
<accession>A0A3P8D2T3</accession>
<accession>A0A183GPB1</accession>
<reference evidence="1 2" key="1">
    <citation type="submission" date="2018-11" db="EMBL/GenBank/DDBJ databases">
        <authorList>
            <consortium name="Pathogen Informatics"/>
        </authorList>
    </citation>
    <scope>NUCLEOTIDE SEQUENCE [LARGE SCALE GENOMIC DNA]</scope>
</reference>
<dbReference type="WBParaSite" id="HPBE_0002453101-mRNA-1">
    <property type="protein sequence ID" value="HPBE_0002453101-mRNA-1"/>
    <property type="gene ID" value="HPBE_0002453101"/>
</dbReference>
<evidence type="ECO:0000313" key="1">
    <source>
        <dbReference type="EMBL" id="VDP45677.1"/>
    </source>
</evidence>
<organism evidence="2 3">
    <name type="scientific">Heligmosomoides polygyrus</name>
    <name type="common">Parasitic roundworm</name>
    <dbReference type="NCBI Taxonomy" id="6339"/>
    <lineage>
        <taxon>Eukaryota</taxon>
        <taxon>Metazoa</taxon>
        <taxon>Ecdysozoa</taxon>
        <taxon>Nematoda</taxon>
        <taxon>Chromadorea</taxon>
        <taxon>Rhabditida</taxon>
        <taxon>Rhabditina</taxon>
        <taxon>Rhabditomorpha</taxon>
        <taxon>Strongyloidea</taxon>
        <taxon>Heligmosomidae</taxon>
        <taxon>Heligmosomoides</taxon>
    </lineage>
</organism>
<dbReference type="AlphaFoldDB" id="A0A183GPB1"/>
<dbReference type="EMBL" id="UZAH01036474">
    <property type="protein sequence ID" value="VDP45677.1"/>
    <property type="molecule type" value="Genomic_DNA"/>
</dbReference>